<dbReference type="PANTHER" id="PTHR35149:SF1">
    <property type="entry name" value="DUF5655 DOMAIN-CONTAINING PROTEIN"/>
    <property type="match status" value="1"/>
</dbReference>
<proteinExistence type="predicted"/>
<dbReference type="InterPro" id="IPR004919">
    <property type="entry name" value="GmrSD_N"/>
</dbReference>
<protein>
    <recommendedName>
        <fullName evidence="1">GmrSD restriction endonucleases N-terminal domain-containing protein</fullName>
    </recommendedName>
</protein>
<dbReference type="Pfam" id="PF03235">
    <property type="entry name" value="GmrSD_N"/>
    <property type="match status" value="1"/>
</dbReference>
<evidence type="ECO:0000259" key="1">
    <source>
        <dbReference type="Pfam" id="PF03235"/>
    </source>
</evidence>
<dbReference type="Proteomes" id="UP000005510">
    <property type="component" value="Unassembled WGS sequence"/>
</dbReference>
<dbReference type="AlphaFoldDB" id="B7BAR3"/>
<feature type="domain" description="GmrSD restriction endonucleases N-terminal" evidence="1">
    <location>
        <begin position="12"/>
        <end position="240"/>
    </location>
</feature>
<accession>B7BAR3</accession>
<evidence type="ECO:0000313" key="3">
    <source>
        <dbReference type="Proteomes" id="UP000005510"/>
    </source>
</evidence>
<evidence type="ECO:0000313" key="2">
    <source>
        <dbReference type="EMBL" id="EEC96474.1"/>
    </source>
</evidence>
<dbReference type="EMBL" id="ABYH01000237">
    <property type="protein sequence ID" value="EEC96474.1"/>
    <property type="molecule type" value="Genomic_DNA"/>
</dbReference>
<organism evidence="2 3">
    <name type="scientific">Parabacteroides johnsonii DSM 18315</name>
    <dbReference type="NCBI Taxonomy" id="537006"/>
    <lineage>
        <taxon>Bacteria</taxon>
        <taxon>Pseudomonadati</taxon>
        <taxon>Bacteroidota</taxon>
        <taxon>Bacteroidia</taxon>
        <taxon>Bacteroidales</taxon>
        <taxon>Tannerellaceae</taxon>
        <taxon>Parabacteroides</taxon>
    </lineage>
</organism>
<comment type="caution">
    <text evidence="2">The sequence shown here is derived from an EMBL/GenBank/DDBJ whole genome shotgun (WGS) entry which is preliminary data.</text>
</comment>
<dbReference type="STRING" id="537006.PRABACTJOHN_02120"/>
<name>B7BAR3_9BACT</name>
<reference evidence="2 3" key="2">
    <citation type="submission" date="2008-10" db="EMBL/GenBank/DDBJ databases">
        <authorList>
            <person name="Fulton L."/>
            <person name="Clifton S."/>
            <person name="Fulton B."/>
            <person name="Xu J."/>
            <person name="Minx P."/>
            <person name="Pepin K.H."/>
            <person name="Johnson M."/>
            <person name="Bhonagiri V."/>
            <person name="Nash W.E."/>
            <person name="Mardis E.R."/>
            <person name="Wilson R.K."/>
        </authorList>
    </citation>
    <scope>NUCLEOTIDE SEQUENCE [LARGE SCALE GENOMIC DNA]</scope>
    <source>
        <strain evidence="2 3">DSM 18315</strain>
    </source>
</reference>
<sequence length="655" mass="76831">MKLFNSLDLVSVADLLDEEYKFFVPAYQRGYRWTADQAEQLIDDLLEFYAFHYSAFRNKETFYCLQPLVVKLRKDEKTGNEEYLEVIDGQQRLTTILLILQALHLLAYESFVSNTKLHLDVSQASVAPGLYTIKYETRAESNVWLDEVSAVVHSDESYRLFDQRNCDYSHFAEVFFTAYNKLKNLSLTDRNHFVEVLRIGTRFIWYNPAVSSGSNADIFDRLNAGKIGLNNAELVKALLLQRNNWKESEPSKPESLAFEWSEMETALQQKEFWGFIYSSQHPYKYDSHIEYILDLLKEKNVEHRDKRFYTFNCYLDDYRKMMEREGKTAPKARALWAEQVWQEVKEMYDLLKEWYRNKKMYHRIGFILEYVDGETVLALKNKLKNKKHSERIAILDGIIKQDFSTIDAAKLFHGNPELSKILFIYNILLEDRRAAENARFSFADYKVVRKNKGWDQEHIASHTDYTPDANKQKELAEDVIELLTGQKTIGIAGGCFSFANEDVLDEKEKRLCEKAIGILKNIDRTEANVSMSQENEPRQFFASVSGFFETSKDGFGIRKVKGRDKEEKDFIWNFALLNSSTNRSYGNSIYPVKRRRILQDEFNIYTPVGTRNVFEKAYSKKIDQIFYWSKTDAMAYWDDIRATLKPYVELVLPFD</sequence>
<gene>
    <name evidence="2" type="ORF">PRABACTJOHN_02120</name>
</gene>
<dbReference type="PANTHER" id="PTHR35149">
    <property type="entry name" value="SLL5132 PROTEIN"/>
    <property type="match status" value="1"/>
</dbReference>
<reference evidence="2 3" key="1">
    <citation type="submission" date="2008-10" db="EMBL/GenBank/DDBJ databases">
        <title>Draft genome sequence of Parabacteroides johnsonii (DSM 18315).</title>
        <authorList>
            <person name="Sudarsanam P."/>
            <person name="Ley R."/>
            <person name="Guruge J."/>
            <person name="Turnbaugh P.J."/>
            <person name="Mahowald M."/>
            <person name="Liep D."/>
            <person name="Gordon J."/>
        </authorList>
    </citation>
    <scope>NUCLEOTIDE SEQUENCE [LARGE SCALE GENOMIC DNA]</scope>
    <source>
        <strain evidence="2 3">DSM 18315</strain>
    </source>
</reference>
<dbReference type="HOGENOM" id="CLU_032110_0_0_10"/>